<evidence type="ECO:0000313" key="1">
    <source>
        <dbReference type="EnsemblPlants" id="OGLUM02G31120.1"/>
    </source>
</evidence>
<dbReference type="Gramene" id="OGLUM02G31120.1">
    <property type="protein sequence ID" value="OGLUM02G31120.1"/>
    <property type="gene ID" value="OGLUM02G31120"/>
</dbReference>
<dbReference type="AlphaFoldDB" id="A0A0D9YXG9"/>
<reference evidence="1" key="1">
    <citation type="submission" date="2015-04" db="UniProtKB">
        <authorList>
            <consortium name="EnsemblPlants"/>
        </authorList>
    </citation>
    <scope>IDENTIFICATION</scope>
</reference>
<reference evidence="1" key="2">
    <citation type="submission" date="2018-05" db="EMBL/GenBank/DDBJ databases">
        <title>OgluRS3 (Oryza glumaepatula Reference Sequence Version 3).</title>
        <authorList>
            <person name="Zhang J."/>
            <person name="Kudrna D."/>
            <person name="Lee S."/>
            <person name="Talag J."/>
            <person name="Welchert J."/>
            <person name="Wing R.A."/>
        </authorList>
    </citation>
    <scope>NUCLEOTIDE SEQUENCE [LARGE SCALE GENOMIC DNA]</scope>
</reference>
<organism evidence="1">
    <name type="scientific">Oryza glumipatula</name>
    <dbReference type="NCBI Taxonomy" id="40148"/>
    <lineage>
        <taxon>Eukaryota</taxon>
        <taxon>Viridiplantae</taxon>
        <taxon>Streptophyta</taxon>
        <taxon>Embryophyta</taxon>
        <taxon>Tracheophyta</taxon>
        <taxon>Spermatophyta</taxon>
        <taxon>Magnoliopsida</taxon>
        <taxon>Liliopsida</taxon>
        <taxon>Poales</taxon>
        <taxon>Poaceae</taxon>
        <taxon>BOP clade</taxon>
        <taxon>Oryzoideae</taxon>
        <taxon>Oryzeae</taxon>
        <taxon>Oryzinae</taxon>
        <taxon>Oryza</taxon>
    </lineage>
</organism>
<name>A0A0D9YXG9_9ORYZ</name>
<dbReference type="Proteomes" id="UP000026961">
    <property type="component" value="Chromosome 2"/>
</dbReference>
<dbReference type="HOGENOM" id="CLU_1646360_0_0_1"/>
<sequence>MRLVLSQSSFRSPTPSSRCPLPPIPVVVSTFLQTLAIALRRCSVTALRRCIAVEIGYGSTRSGTITTTFASAAALHSRPCICLEGHQIRLALSVSGRQGPATAVHHFILPRRGRASSGLLVSAAAFPAGRSAFPAGRSTFRRRTPTEARCQGWVGGGGTGG</sequence>
<accession>A0A0D9YXG9</accession>
<protein>
    <submittedName>
        <fullName evidence="1">Uncharacterized protein</fullName>
    </submittedName>
</protein>
<proteinExistence type="predicted"/>
<keyword evidence="2" id="KW-1185">Reference proteome</keyword>
<dbReference type="EnsemblPlants" id="OGLUM02G31120.1">
    <property type="protein sequence ID" value="OGLUM02G31120.1"/>
    <property type="gene ID" value="OGLUM02G31120"/>
</dbReference>
<evidence type="ECO:0000313" key="2">
    <source>
        <dbReference type="Proteomes" id="UP000026961"/>
    </source>
</evidence>